<protein>
    <submittedName>
        <fullName evidence="7">3-phosphoglycerate dehydrogenase</fullName>
    </submittedName>
</protein>
<keyword evidence="2 4" id="KW-0560">Oxidoreductase</keyword>
<dbReference type="Pfam" id="PF02826">
    <property type="entry name" value="2-Hacid_dh_C"/>
    <property type="match status" value="1"/>
</dbReference>
<accession>A0A1B9AFW9</accession>
<evidence type="ECO:0000256" key="3">
    <source>
        <dbReference type="ARBA" id="ARBA00023027"/>
    </source>
</evidence>
<evidence type="ECO:0000259" key="5">
    <source>
        <dbReference type="Pfam" id="PF00389"/>
    </source>
</evidence>
<evidence type="ECO:0000256" key="2">
    <source>
        <dbReference type="ARBA" id="ARBA00023002"/>
    </source>
</evidence>
<evidence type="ECO:0000256" key="1">
    <source>
        <dbReference type="ARBA" id="ARBA00005854"/>
    </source>
</evidence>
<dbReference type="FunFam" id="3.40.50.720:FF:000363">
    <property type="entry name" value="D-isomer specific 2-hydroxyacid dehydrogenase"/>
    <property type="match status" value="1"/>
</dbReference>
<dbReference type="SUPFAM" id="SSF51735">
    <property type="entry name" value="NAD(P)-binding Rossmann-fold domains"/>
    <property type="match status" value="1"/>
</dbReference>
<dbReference type="Pfam" id="PF00389">
    <property type="entry name" value="2-Hacid_dh"/>
    <property type="match status" value="1"/>
</dbReference>
<dbReference type="GO" id="GO:0016616">
    <property type="term" value="F:oxidoreductase activity, acting on the CH-OH group of donors, NAD or NADP as acceptor"/>
    <property type="evidence" value="ECO:0007669"/>
    <property type="project" value="InterPro"/>
</dbReference>
<evidence type="ECO:0000313" key="7">
    <source>
        <dbReference type="EMBL" id="OCA82730.1"/>
    </source>
</evidence>
<dbReference type="AlphaFoldDB" id="A0A1B9AFW9"/>
<comment type="caution">
    <text evidence="7">The sequence shown here is derived from an EMBL/GenBank/DDBJ whole genome shotgun (WGS) entry which is preliminary data.</text>
</comment>
<dbReference type="Gene3D" id="3.40.50.720">
    <property type="entry name" value="NAD(P)-binding Rossmann-like Domain"/>
    <property type="match status" value="2"/>
</dbReference>
<feature type="domain" description="D-isomer specific 2-hydroxyacid dehydrogenase NAD-binding" evidence="6">
    <location>
        <begin position="103"/>
        <end position="277"/>
    </location>
</feature>
<name>A0A1B9AFW9_9BACI</name>
<evidence type="ECO:0000259" key="6">
    <source>
        <dbReference type="Pfam" id="PF02826"/>
    </source>
</evidence>
<gene>
    <name evidence="7" type="ORF">A8F95_13340</name>
</gene>
<dbReference type="CDD" id="cd05300">
    <property type="entry name" value="2-Hacid_dh_1"/>
    <property type="match status" value="1"/>
</dbReference>
<comment type="similarity">
    <text evidence="1 4">Belongs to the D-isomer specific 2-hydroxyacid dehydrogenase family.</text>
</comment>
<dbReference type="SUPFAM" id="SSF52283">
    <property type="entry name" value="Formate/glycerate dehydrogenase catalytic domain-like"/>
    <property type="match status" value="1"/>
</dbReference>
<evidence type="ECO:0000313" key="8">
    <source>
        <dbReference type="Proteomes" id="UP000092578"/>
    </source>
</evidence>
<dbReference type="InterPro" id="IPR006139">
    <property type="entry name" value="D-isomer_2_OHA_DH_cat_dom"/>
</dbReference>
<keyword evidence="3" id="KW-0520">NAD</keyword>
<proteinExistence type="inferred from homology"/>
<sequence length="315" mass="36203">MKILFTFRPPRTWQDQLSTAFPEETFSYYKSIEEAEDLAEAEVIVTFGEDLTKEHIDHCPKLKWIMVASAGMEKMPFQSIQQRGILVTNARGIHKIPMAEFTVGYMLNHVKRFPEFLDLQEQRTWNKRLSIGELAGKHLLMLGTGAIGTEIARLAKAFRMKTTGVNRSGHENAYFDRIYTMDKLSTLLPQADFIVSILPSTEETRHLLKKEDFEAMKETAAFINIGRGDLLEEEVLMEALKNNEIAHAYLDVFVEEPLPDNHPLWSQENVTITPHISSVTSEYVPRALRIFMNNLEIYKENGTDYENKVDPQKGY</sequence>
<dbReference type="PANTHER" id="PTHR43333">
    <property type="entry name" value="2-HACID_DH_C DOMAIN-CONTAINING PROTEIN"/>
    <property type="match status" value="1"/>
</dbReference>
<dbReference type="EMBL" id="MAYT01000029">
    <property type="protein sequence ID" value="OCA82730.1"/>
    <property type="molecule type" value="Genomic_DNA"/>
</dbReference>
<feature type="domain" description="D-isomer specific 2-hydroxyacid dehydrogenase catalytic" evidence="5">
    <location>
        <begin position="33"/>
        <end position="302"/>
    </location>
</feature>
<dbReference type="InterPro" id="IPR006140">
    <property type="entry name" value="D-isomer_DH_NAD-bd"/>
</dbReference>
<dbReference type="PANTHER" id="PTHR43333:SF1">
    <property type="entry name" value="D-ISOMER SPECIFIC 2-HYDROXYACID DEHYDROGENASE NAD-BINDING DOMAIN-CONTAINING PROTEIN"/>
    <property type="match status" value="1"/>
</dbReference>
<reference evidence="8" key="1">
    <citation type="submission" date="2016-05" db="EMBL/GenBank/DDBJ databases">
        <authorList>
            <person name="Liu B."/>
            <person name="Wang J."/>
            <person name="Zhu Y."/>
            <person name="Liu G."/>
            <person name="Chen Q."/>
            <person name="Chen Z."/>
            <person name="Lan J."/>
            <person name="Che J."/>
            <person name="Ge C."/>
            <person name="Shi H."/>
            <person name="Pan Z."/>
            <person name="Liu X."/>
        </authorList>
    </citation>
    <scope>NUCLEOTIDE SEQUENCE [LARGE SCALE GENOMIC DNA]</scope>
    <source>
        <strain evidence="8">FJAT-27215</strain>
    </source>
</reference>
<dbReference type="InterPro" id="IPR036291">
    <property type="entry name" value="NAD(P)-bd_dom_sf"/>
</dbReference>
<dbReference type="GO" id="GO:0051287">
    <property type="term" value="F:NAD binding"/>
    <property type="evidence" value="ECO:0007669"/>
    <property type="project" value="InterPro"/>
</dbReference>
<dbReference type="Proteomes" id="UP000092578">
    <property type="component" value="Unassembled WGS sequence"/>
</dbReference>
<organism evidence="7 8">
    <name type="scientific">Pseudobacillus wudalianchiensis</name>
    <dbReference type="NCBI Taxonomy" id="1743143"/>
    <lineage>
        <taxon>Bacteria</taxon>
        <taxon>Bacillati</taxon>
        <taxon>Bacillota</taxon>
        <taxon>Bacilli</taxon>
        <taxon>Bacillales</taxon>
        <taxon>Bacillaceae</taxon>
        <taxon>Pseudobacillus</taxon>
    </lineage>
</organism>
<keyword evidence="8" id="KW-1185">Reference proteome</keyword>
<dbReference type="RefSeq" id="WP_065411608.1">
    <property type="nucleotide sequence ID" value="NZ_MAYT01000029.1"/>
</dbReference>
<evidence type="ECO:0000256" key="4">
    <source>
        <dbReference type="RuleBase" id="RU003719"/>
    </source>
</evidence>